<dbReference type="EMBL" id="QKKF02034760">
    <property type="protein sequence ID" value="RZF33139.1"/>
    <property type="molecule type" value="Genomic_DNA"/>
</dbReference>
<organism evidence="2 3">
    <name type="scientific">Laodelphax striatellus</name>
    <name type="common">Small brown planthopper</name>
    <name type="synonym">Delphax striatella</name>
    <dbReference type="NCBI Taxonomy" id="195883"/>
    <lineage>
        <taxon>Eukaryota</taxon>
        <taxon>Metazoa</taxon>
        <taxon>Ecdysozoa</taxon>
        <taxon>Arthropoda</taxon>
        <taxon>Hexapoda</taxon>
        <taxon>Insecta</taxon>
        <taxon>Pterygota</taxon>
        <taxon>Neoptera</taxon>
        <taxon>Paraneoptera</taxon>
        <taxon>Hemiptera</taxon>
        <taxon>Auchenorrhyncha</taxon>
        <taxon>Fulgoroidea</taxon>
        <taxon>Delphacidae</taxon>
        <taxon>Criomorphinae</taxon>
        <taxon>Laodelphax</taxon>
    </lineage>
</organism>
<dbReference type="AlphaFoldDB" id="A0A482WHW7"/>
<evidence type="ECO:0000256" key="1">
    <source>
        <dbReference type="SAM" id="MobiDB-lite"/>
    </source>
</evidence>
<comment type="caution">
    <text evidence="2">The sequence shown here is derived from an EMBL/GenBank/DDBJ whole genome shotgun (WGS) entry which is preliminary data.</text>
</comment>
<name>A0A482WHW7_LAOST</name>
<proteinExistence type="predicted"/>
<evidence type="ECO:0000313" key="2">
    <source>
        <dbReference type="EMBL" id="RZF33139.1"/>
    </source>
</evidence>
<feature type="region of interest" description="Disordered" evidence="1">
    <location>
        <begin position="59"/>
        <end position="113"/>
    </location>
</feature>
<dbReference type="Proteomes" id="UP000291343">
    <property type="component" value="Unassembled WGS sequence"/>
</dbReference>
<feature type="compositionally biased region" description="Basic and acidic residues" evidence="1">
    <location>
        <begin position="59"/>
        <end position="72"/>
    </location>
</feature>
<gene>
    <name evidence="2" type="ORF">LSTR_LSTR004825</name>
</gene>
<protein>
    <submittedName>
        <fullName evidence="2">Uncharacterized protein</fullName>
    </submittedName>
</protein>
<keyword evidence="3" id="KW-1185">Reference proteome</keyword>
<dbReference type="InParanoid" id="A0A482WHW7"/>
<accession>A0A482WHW7</accession>
<reference evidence="2 3" key="1">
    <citation type="journal article" date="2017" name="Gigascience">
        <title>Genome sequence of the small brown planthopper, Laodelphax striatellus.</title>
        <authorList>
            <person name="Zhu J."/>
            <person name="Jiang F."/>
            <person name="Wang X."/>
            <person name="Yang P."/>
            <person name="Bao Y."/>
            <person name="Zhao W."/>
            <person name="Wang W."/>
            <person name="Lu H."/>
            <person name="Wang Q."/>
            <person name="Cui N."/>
            <person name="Li J."/>
            <person name="Chen X."/>
            <person name="Luo L."/>
            <person name="Yu J."/>
            <person name="Kang L."/>
            <person name="Cui F."/>
        </authorList>
    </citation>
    <scope>NUCLEOTIDE SEQUENCE [LARGE SCALE GENOMIC DNA]</scope>
    <source>
        <strain evidence="2">Lst14</strain>
    </source>
</reference>
<evidence type="ECO:0000313" key="3">
    <source>
        <dbReference type="Proteomes" id="UP000291343"/>
    </source>
</evidence>
<sequence>MSTTPPTSVVLPRERIHSSVHRAGSDMRTSALLITPLFVFDSFRSRGRVPVRVRWKVDRGRVGREGGGDGKRGKLAAAAVSEPPSRPRGAHQRAHPRSQQPPPGRVLAAPPNAKMVVRGRLKKLGNLLIGGIIDLKGRPDTPAQSNAQ</sequence>